<keyword evidence="3" id="KW-0285">Flavoprotein</keyword>
<dbReference type="Gene3D" id="3.20.20.70">
    <property type="entry name" value="Aldolase class I"/>
    <property type="match status" value="1"/>
</dbReference>
<evidence type="ECO:0000256" key="5">
    <source>
        <dbReference type="ARBA" id="ARBA00022975"/>
    </source>
</evidence>
<keyword evidence="6 8" id="KW-0560">Oxidoreductase</keyword>
<protein>
    <submittedName>
        <fullName evidence="8">Dihydroorotate dehydrogenase</fullName>
        <ecNumber evidence="8">1.3.98.1</ecNumber>
    </submittedName>
</protein>
<dbReference type="InterPro" id="IPR050074">
    <property type="entry name" value="DHO_dehydrogenase"/>
</dbReference>
<dbReference type="InterPro" id="IPR013785">
    <property type="entry name" value="Aldolase_TIM"/>
</dbReference>
<gene>
    <name evidence="8" type="ORF">PFCIRM138_10750</name>
</gene>
<evidence type="ECO:0000256" key="6">
    <source>
        <dbReference type="ARBA" id="ARBA00023002"/>
    </source>
</evidence>
<dbReference type="AlphaFoldDB" id="A0A068VSZ2"/>
<accession>A0A068VSZ2</accession>
<proteinExistence type="predicted"/>
<comment type="cofactor">
    <cofactor evidence="1">
        <name>FMN</name>
        <dbReference type="ChEBI" id="CHEBI:58210"/>
    </cofactor>
</comment>
<evidence type="ECO:0000313" key="8">
    <source>
        <dbReference type="EMBL" id="CEP25702.1"/>
    </source>
</evidence>
<evidence type="ECO:0000259" key="7">
    <source>
        <dbReference type="Pfam" id="PF01180"/>
    </source>
</evidence>
<dbReference type="GO" id="GO:0006207">
    <property type="term" value="P:'de novo' pyrimidine nucleobase biosynthetic process"/>
    <property type="evidence" value="ECO:0007669"/>
    <property type="project" value="TreeGrafter"/>
</dbReference>
<dbReference type="GO" id="GO:1990663">
    <property type="term" value="F:dihydroorotate dehydrogenase (fumarate) activity"/>
    <property type="evidence" value="ECO:0007669"/>
    <property type="project" value="UniProtKB-EC"/>
</dbReference>
<sequence>MSEMSINYGSDALAAAAASAAAKSVAGNATTDQLMAPREVNAQVTVPNTTDLSSNYMGLPLRNPVVASAGPLAQTVDSIKTLEDAGVGAVVMHSLFEEQLRYESEQIVQQTEEQSESFAEALSYFPVTAIASVGATLSSQYLQVLEDGAKALEIPLIGSLNGASGGTWTAEARRMQDAGASAIELNIYLVPGDTSITGREVEDRHVEILRAVKDVVNIPVAVKLSPYFSSFGEVATSLCDAGADGLVMFNRFLQPDIDVNKREVVSGFELSSPEIGRLPRTWAAVLSGKVKSSLAVSGGVETRDDIVKGLLAGADVVMTTSALVRHGAAYAGRLIDGLRDYLRRSDLTLDQLRGMLAVPSDASASEYERSGYVSAIEKAKRRYGV</sequence>
<evidence type="ECO:0000256" key="4">
    <source>
        <dbReference type="ARBA" id="ARBA00022643"/>
    </source>
</evidence>
<evidence type="ECO:0000256" key="3">
    <source>
        <dbReference type="ARBA" id="ARBA00022630"/>
    </source>
</evidence>
<keyword evidence="5" id="KW-0665">Pyrimidine biosynthesis</keyword>
<dbReference type="PANTHER" id="PTHR48109">
    <property type="entry name" value="DIHYDROOROTATE DEHYDROGENASE (QUINONE), MITOCHONDRIAL-RELATED"/>
    <property type="match status" value="1"/>
</dbReference>
<dbReference type="NCBIfam" id="NF005741">
    <property type="entry name" value="PRK07565.1"/>
    <property type="match status" value="1"/>
</dbReference>
<feature type="domain" description="Dihydroorotate dehydrogenase catalytic" evidence="7">
    <location>
        <begin position="52"/>
        <end position="342"/>
    </location>
</feature>
<dbReference type="EMBL" id="LM676381">
    <property type="protein sequence ID" value="CEP25702.1"/>
    <property type="molecule type" value="Genomic_DNA"/>
</dbReference>
<organism evidence="8">
    <name type="scientific">Propionibacterium freudenreichii subsp. freudenreichii</name>
    <dbReference type="NCBI Taxonomy" id="66712"/>
    <lineage>
        <taxon>Bacteria</taxon>
        <taxon>Bacillati</taxon>
        <taxon>Actinomycetota</taxon>
        <taxon>Actinomycetes</taxon>
        <taxon>Propionibacteriales</taxon>
        <taxon>Propionibacteriaceae</taxon>
        <taxon>Propionibacterium</taxon>
    </lineage>
</organism>
<evidence type="ECO:0000256" key="2">
    <source>
        <dbReference type="ARBA" id="ARBA00004725"/>
    </source>
</evidence>
<dbReference type="Pfam" id="PF01180">
    <property type="entry name" value="DHO_dh"/>
    <property type="match status" value="1"/>
</dbReference>
<dbReference type="InterPro" id="IPR005720">
    <property type="entry name" value="Dihydroorotate_DH_cat"/>
</dbReference>
<evidence type="ECO:0000256" key="1">
    <source>
        <dbReference type="ARBA" id="ARBA00001917"/>
    </source>
</evidence>
<dbReference type="GO" id="GO:0006221">
    <property type="term" value="P:pyrimidine nucleotide biosynthetic process"/>
    <property type="evidence" value="ECO:0007669"/>
    <property type="project" value="UniProtKB-KW"/>
</dbReference>
<reference evidence="8" key="1">
    <citation type="submission" date="2014-08" db="EMBL/GenBank/DDBJ databases">
        <authorList>
            <person name="Falentin Helene"/>
        </authorList>
    </citation>
    <scope>NUCLEOTIDE SEQUENCE</scope>
</reference>
<dbReference type="GO" id="GO:0005737">
    <property type="term" value="C:cytoplasm"/>
    <property type="evidence" value="ECO:0007669"/>
    <property type="project" value="InterPro"/>
</dbReference>
<dbReference type="PANTHER" id="PTHR48109:SF3">
    <property type="entry name" value="SLL0744 PROTEIN"/>
    <property type="match status" value="1"/>
</dbReference>
<name>A0A068VSZ2_PROFF</name>
<dbReference type="EC" id="1.3.98.1" evidence="8"/>
<comment type="pathway">
    <text evidence="2">Pyrimidine metabolism; UMP biosynthesis via de novo pathway.</text>
</comment>
<dbReference type="SUPFAM" id="SSF51395">
    <property type="entry name" value="FMN-linked oxidoreductases"/>
    <property type="match status" value="1"/>
</dbReference>
<keyword evidence="4" id="KW-0288">FMN</keyword>